<gene>
    <name evidence="1" type="ORF">NQF78_20300</name>
</gene>
<evidence type="ECO:0000313" key="2">
    <source>
        <dbReference type="Proteomes" id="UP001207830"/>
    </source>
</evidence>
<dbReference type="SUPFAM" id="SSF51120">
    <property type="entry name" value="beta-Roll"/>
    <property type="match status" value="1"/>
</dbReference>
<dbReference type="RefSeq" id="WP_267804587.1">
    <property type="nucleotide sequence ID" value="NZ_JANIGP010000018.1"/>
</dbReference>
<comment type="caution">
    <text evidence="1">The sequence shown here is derived from an EMBL/GenBank/DDBJ whole genome shotgun (WGS) entry which is preliminary data.</text>
</comment>
<name>A0ABT3YYR3_9PSED</name>
<protein>
    <submittedName>
        <fullName evidence="1">Calcium-binding protein</fullName>
    </submittedName>
</protein>
<accession>A0ABT3YYR3</accession>
<reference evidence="1 2" key="1">
    <citation type="submission" date="2022-07" db="EMBL/GenBank/DDBJ databases">
        <title>Characterization of plant growth promoting rhizobacteria (PGPR) for use as bioinoculants in agriculture.</title>
        <authorList>
            <person name="Hassen A.I."/>
            <person name="Pierneef R."/>
        </authorList>
    </citation>
    <scope>NUCLEOTIDE SEQUENCE [LARGE SCALE GENOMIC DNA]</scope>
    <source>
        <strain evidence="1 2">SARCC-3054</strain>
    </source>
</reference>
<evidence type="ECO:0000313" key="1">
    <source>
        <dbReference type="EMBL" id="MCY0110651.1"/>
    </source>
</evidence>
<dbReference type="Gene3D" id="2.150.10.10">
    <property type="entry name" value="Serralysin-like metalloprotease, C-terminal"/>
    <property type="match status" value="1"/>
</dbReference>
<proteinExistence type="predicted"/>
<dbReference type="EMBL" id="JANIGP010000018">
    <property type="protein sequence ID" value="MCY0110651.1"/>
    <property type="molecule type" value="Genomic_DNA"/>
</dbReference>
<keyword evidence="2" id="KW-1185">Reference proteome</keyword>
<dbReference type="Proteomes" id="UP001207830">
    <property type="component" value="Unassembled WGS sequence"/>
</dbReference>
<dbReference type="InterPro" id="IPR011049">
    <property type="entry name" value="Serralysin-like_metalloprot_C"/>
</dbReference>
<organism evidence="1 2">
    <name type="scientific">Pseudomonas monsensis</name>
    <dbReference type="NCBI Taxonomy" id="2745509"/>
    <lineage>
        <taxon>Bacteria</taxon>
        <taxon>Pseudomonadati</taxon>
        <taxon>Pseudomonadota</taxon>
        <taxon>Gammaproteobacteria</taxon>
        <taxon>Pseudomonadales</taxon>
        <taxon>Pseudomonadaceae</taxon>
        <taxon>Pseudomonas</taxon>
    </lineage>
</organism>
<sequence>MAALIQDASIQVDAVVVTDMGFHANARTASTLDLNRVPQSQAGTKNKNRIRQLHVVDDLFGPLHIGSASVTRAYLHALGATIDGLPLNGRNTLFRIPGRAFINALQFSPAKIEAQIKSATALNSDRLSTLLFEIASQRPLSAPPMIREGRATRLDREGHYRKLAKLLDCAQKLDLNHARLPRHTPRWVARAKTFGALGSSVGVQSFGIFMGLRGLVSAIKLNDRAEIAINTAGLLSEAGSIAADITITQIATQMMKAGQAGYRDFARTRFALRLSRSGGLIGGALTLPFDIYMAVRAFNSASNATGKAAMDHYVEAGLSITSAAMTVILGAAAMAGFSFAGPVGLAAGLMLAVGSQIYGAVRLVDDIDDYIELSDEERWRTGWFTFCFMSPDAEVQDRYTLAKARVEHARQLKATARRLLDGELKDSTEAIVNGAWDVELKPTRVWTRNWWTKQDAWETVNVPQIKDGDDTLDARAGVTDKTPGAELGTAGQHKAVLWFIGDGRDSIQGVEKKSNAFHYKAGVKDLTGGEKDDRFVFEGAADQLKNTSAITAPSILKGGAGEDTLSLGGAHPIRARGEAGYSVHLSAGTLHTMNPDPADPGRRKRVLHSRLDSIENVDTVPFGASHVIGSDQRNIIKARGKDSINAGAGNDQIHLLHKEVAANGGAGTDEYFIAHEAARVCITEDGEEESFIVLNWRMDLIKSWFIKRSTLVITSGFDFHDQAKSVVFIHDVYRKVDKQWRLKNNKLIFITRDGYHLTPELPETASDDTFVEIEMVITKPGQPERPIILYDAECIIQHQNDARYYLPRVQQHIAFYSVERANAVTKLYLDYSSSELTKAEANFLATLSEKEVPDVIVGCDLTYHFGQNTLTLKRFSHARGGQDPMNVIKILRTMAIRNQARYVLIFNDGVALNPQLTPETDAAPVNAHYKVHAHTHWTTPMSLPLEWRSARFAFELPANEAHHLGARDACAKLTSYPEQTAMEHLVGQGSTYLVHLAADTTLKIKTPGALASAPVRLPFASTWEFDATALGNARITLQDNQLRIGTCTVHLPEYESDDLIDQVRVISANGLVHTIDLSFDRVYVEGLDARFFAVPDSAVPLPEGLSAVADKQLRVRNIAPLDNSAGTLTYSFPLQGWLLDSAPIEYSQLKITHRCSHQLPARPVPPINVPAA</sequence>